<dbReference type="AlphaFoldDB" id="A0A6I6L488"/>
<dbReference type="Pfam" id="PF13561">
    <property type="entry name" value="adh_short_C2"/>
    <property type="match status" value="1"/>
</dbReference>
<dbReference type="RefSeq" id="WP_158900122.1">
    <property type="nucleotide sequence ID" value="NZ_CP035733.1"/>
</dbReference>
<evidence type="ECO:0000256" key="2">
    <source>
        <dbReference type="ARBA" id="ARBA00023002"/>
    </source>
</evidence>
<dbReference type="Proteomes" id="UP000428803">
    <property type="component" value="Chromosome"/>
</dbReference>
<dbReference type="PANTHER" id="PTHR43296:SF2">
    <property type="entry name" value="PEROXISOMAL 2,4-DIENOYL-COA REDUCTASE [(3E)-ENOYL-COA-PRODUCING]"/>
    <property type="match status" value="1"/>
</dbReference>
<keyword evidence="1" id="KW-0521">NADP</keyword>
<dbReference type="PRINTS" id="PR00081">
    <property type="entry name" value="GDHRDH"/>
</dbReference>
<gene>
    <name evidence="3" type="ORF">EUU25_08605</name>
</gene>
<dbReference type="KEGG" id="slaa:EUU25_08605"/>
<dbReference type="GO" id="GO:0009062">
    <property type="term" value="P:fatty acid catabolic process"/>
    <property type="evidence" value="ECO:0007669"/>
    <property type="project" value="InterPro"/>
</dbReference>
<evidence type="ECO:0000256" key="1">
    <source>
        <dbReference type="ARBA" id="ARBA00022857"/>
    </source>
</evidence>
<name>A0A6I6L488_9SPHN</name>
<dbReference type="InterPro" id="IPR002347">
    <property type="entry name" value="SDR_fam"/>
</dbReference>
<dbReference type="InterPro" id="IPR036291">
    <property type="entry name" value="NAD(P)-bd_dom_sf"/>
</dbReference>
<proteinExistence type="predicted"/>
<dbReference type="PANTHER" id="PTHR43296">
    <property type="entry name" value="PEROXISOMAL 2,4-DIENOYL-COA REDUCTASE"/>
    <property type="match status" value="1"/>
</dbReference>
<dbReference type="GO" id="GO:0008670">
    <property type="term" value="F:2,4-dienoyl-CoA reductase (NADPH) activity"/>
    <property type="evidence" value="ECO:0007669"/>
    <property type="project" value="InterPro"/>
</dbReference>
<dbReference type="OrthoDB" id="286404at2"/>
<dbReference type="InterPro" id="IPR045017">
    <property type="entry name" value="DECR2-like"/>
</dbReference>
<protein>
    <submittedName>
        <fullName evidence="3">SDR family oxidoreductase</fullName>
    </submittedName>
</protein>
<keyword evidence="4" id="KW-1185">Reference proteome</keyword>
<evidence type="ECO:0000313" key="4">
    <source>
        <dbReference type="Proteomes" id="UP000428803"/>
    </source>
</evidence>
<organism evidence="3 4">
    <name type="scientific">Sphingorhabdus lacus</name>
    <dbReference type="NCBI Taxonomy" id="392610"/>
    <lineage>
        <taxon>Bacteria</taxon>
        <taxon>Pseudomonadati</taxon>
        <taxon>Pseudomonadota</taxon>
        <taxon>Alphaproteobacteria</taxon>
        <taxon>Sphingomonadales</taxon>
        <taxon>Sphingomonadaceae</taxon>
        <taxon>Sphingorhabdus</taxon>
    </lineage>
</organism>
<dbReference type="EMBL" id="CP035733">
    <property type="protein sequence ID" value="QGY80675.1"/>
    <property type="molecule type" value="Genomic_DNA"/>
</dbReference>
<keyword evidence="2" id="KW-0560">Oxidoreductase</keyword>
<dbReference type="SUPFAM" id="SSF51735">
    <property type="entry name" value="NAD(P)-binding Rossmann-fold domains"/>
    <property type="match status" value="1"/>
</dbReference>
<reference evidence="4" key="1">
    <citation type="submission" date="2019-01" db="EMBL/GenBank/DDBJ databases">
        <title>Sphingorhabdus lacus sp.nov., isolated from an oligotrophic freshwater lake.</title>
        <authorList>
            <person name="Park M."/>
        </authorList>
    </citation>
    <scope>NUCLEOTIDE SEQUENCE [LARGE SCALE GENOMIC DNA]</scope>
    <source>
        <strain evidence="4">IMCC1753</strain>
    </source>
</reference>
<sequence>MITDFISPHALRGQVAFITGGGSGINLAIGRALALLGANVGICGRTAERLDAGRKLIEAAGATVFTAVADVRDEIAVQDAVSACGEALGPIGFAVCGAAGNFVAPAEAISPKGFRTVVEIDLLGAFHAAHACFEQLRQTRGSLLFVSGGQSYVPFAYQAHVGAAKAGIDNLMANLALEWGRYGIRANSIVPGPIEGTEGMNRMGGADAAAIWKAMTPLGRMGKLEDVANVAAFLATPLASYISGARIAVDGGQNLTGSHVFNRAIGEALDASKGEAR</sequence>
<evidence type="ECO:0000313" key="3">
    <source>
        <dbReference type="EMBL" id="QGY80675.1"/>
    </source>
</evidence>
<accession>A0A6I6L488</accession>
<dbReference type="Gene3D" id="3.40.50.720">
    <property type="entry name" value="NAD(P)-binding Rossmann-like Domain"/>
    <property type="match status" value="1"/>
</dbReference>